<dbReference type="Gene3D" id="3.40.50.300">
    <property type="entry name" value="P-loop containing nucleotide triphosphate hydrolases"/>
    <property type="match status" value="2"/>
</dbReference>
<feature type="compositionally biased region" description="Basic residues" evidence="10">
    <location>
        <begin position="418"/>
        <end position="430"/>
    </location>
</feature>
<sequence>MPSTQLLKEYDKTPDLDLPPIKTFEEFNLKDSIALGIKDMGFLQPTNIQSMALPYTLGGLDLIGQAQTGTGKTAAFLITIFEKLLKTGEKSSSLPRALIIAPTRELAVQIEKEARSLGTHTDLTFVAVFGGVDYKKQAECLKKGVDIVVGTPGRLIDYMKQDILKTKGIEILVIDEADRLLDMGFIRDLRFMLKRLPKYSNRQTMLFSATINFRVIEATYEYMKIPVEVSATPESITVDEVSQTLYHVEKRKKFRLLLGLVQRSDAERLLIFSNTKSGVMMIEERLTENGIKAFALTGDIPQRKRLKIIERFMGGEIKIVIATDVASRGLHIEDVGYVINYDLPQNPEDYVHRIGRTARAGKRGTAISLASEDDVYYLEPIEKLIDGKLPFVVADDDDFGREVDGPLRKRRPPDAKKRGEKRKSGRKRRG</sequence>
<dbReference type="GO" id="GO:0005524">
    <property type="term" value="F:ATP binding"/>
    <property type="evidence" value="ECO:0007669"/>
    <property type="project" value="UniProtKB-KW"/>
</dbReference>
<dbReference type="PANTHER" id="PTHR47959:SF10">
    <property type="entry name" value="ATP-DEPENDENT RNA HELICASE RHLB"/>
    <property type="match status" value="1"/>
</dbReference>
<reference evidence="14" key="2">
    <citation type="submission" date="2021-01" db="EMBL/GenBank/DDBJ databases">
        <authorList>
            <person name="Hahn C.R."/>
            <person name="Youssef N.H."/>
            <person name="Elshahed M."/>
        </authorList>
    </citation>
    <scope>NUCLEOTIDE SEQUENCE</scope>
    <source>
        <strain evidence="14">Zod_Metabat.24</strain>
    </source>
</reference>
<dbReference type="GO" id="GO:0003724">
    <property type="term" value="F:RNA helicase activity"/>
    <property type="evidence" value="ECO:0007669"/>
    <property type="project" value="InterPro"/>
</dbReference>
<evidence type="ECO:0000256" key="10">
    <source>
        <dbReference type="SAM" id="MobiDB-lite"/>
    </source>
</evidence>
<dbReference type="Pfam" id="PF00270">
    <property type="entry name" value="DEAD"/>
    <property type="match status" value="1"/>
</dbReference>
<accession>A0A9D8KF81</accession>
<evidence type="ECO:0000256" key="2">
    <source>
        <dbReference type="ARBA" id="ARBA00022741"/>
    </source>
</evidence>
<dbReference type="SMART" id="SM00487">
    <property type="entry name" value="DEXDc"/>
    <property type="match status" value="1"/>
</dbReference>
<dbReference type="Proteomes" id="UP000809273">
    <property type="component" value="Unassembled WGS sequence"/>
</dbReference>
<proteinExistence type="inferred from homology"/>
<feature type="domain" description="Helicase ATP-binding" evidence="11">
    <location>
        <begin position="53"/>
        <end position="229"/>
    </location>
</feature>
<comment type="caution">
    <text evidence="14">The sequence shown here is derived from an EMBL/GenBank/DDBJ whole genome shotgun (WGS) entry which is preliminary data.</text>
</comment>
<dbReference type="GO" id="GO:0016787">
    <property type="term" value="F:hydrolase activity"/>
    <property type="evidence" value="ECO:0007669"/>
    <property type="project" value="UniProtKB-KW"/>
</dbReference>
<dbReference type="PROSITE" id="PS00039">
    <property type="entry name" value="DEAD_ATP_HELICASE"/>
    <property type="match status" value="1"/>
</dbReference>
<name>A0A9D8KF81_9DELT</name>
<dbReference type="CDD" id="cd00268">
    <property type="entry name" value="DEADc"/>
    <property type="match status" value="1"/>
</dbReference>
<evidence type="ECO:0000259" key="13">
    <source>
        <dbReference type="PROSITE" id="PS51195"/>
    </source>
</evidence>
<keyword evidence="3 9" id="KW-0378">Hydrolase</keyword>
<protein>
    <submittedName>
        <fullName evidence="14">DEAD/DEAH box helicase</fullName>
    </submittedName>
</protein>
<dbReference type="PROSITE" id="PS51192">
    <property type="entry name" value="HELICASE_ATP_BIND_1"/>
    <property type="match status" value="1"/>
</dbReference>
<dbReference type="CDD" id="cd18787">
    <property type="entry name" value="SF2_C_DEAD"/>
    <property type="match status" value="1"/>
</dbReference>
<dbReference type="SUPFAM" id="SSF52540">
    <property type="entry name" value="P-loop containing nucleoside triphosphate hydrolases"/>
    <property type="match status" value="1"/>
</dbReference>
<feature type="region of interest" description="Disordered" evidence="10">
    <location>
        <begin position="397"/>
        <end position="430"/>
    </location>
</feature>
<dbReference type="GO" id="GO:0005829">
    <property type="term" value="C:cytosol"/>
    <property type="evidence" value="ECO:0007669"/>
    <property type="project" value="TreeGrafter"/>
</dbReference>
<evidence type="ECO:0000256" key="9">
    <source>
        <dbReference type="RuleBase" id="RU000492"/>
    </source>
</evidence>
<evidence type="ECO:0000256" key="5">
    <source>
        <dbReference type="ARBA" id="ARBA00022840"/>
    </source>
</evidence>
<feature type="short sequence motif" description="Q motif" evidence="8">
    <location>
        <begin position="22"/>
        <end position="50"/>
    </location>
</feature>
<gene>
    <name evidence="14" type="ORF">JW984_08055</name>
</gene>
<reference evidence="14" key="1">
    <citation type="journal article" date="2021" name="Environ. Microbiol.">
        <title>Genomic characterization of three novel Desulfobacterota classes expand the metabolic and phylogenetic diversity of the phylum.</title>
        <authorList>
            <person name="Murphy C.L."/>
            <person name="Biggerstaff J."/>
            <person name="Eichhorn A."/>
            <person name="Ewing E."/>
            <person name="Shahan R."/>
            <person name="Soriano D."/>
            <person name="Stewart S."/>
            <person name="VanMol K."/>
            <person name="Walker R."/>
            <person name="Walters P."/>
            <person name="Elshahed M.S."/>
            <person name="Youssef N.H."/>
        </authorList>
    </citation>
    <scope>NUCLEOTIDE SEQUENCE</scope>
    <source>
        <strain evidence="14">Zod_Metabat.24</strain>
    </source>
</reference>
<dbReference type="InterPro" id="IPR050079">
    <property type="entry name" value="DEAD_box_RNA_helicase"/>
</dbReference>
<feature type="domain" description="Helicase C-terminal" evidence="12">
    <location>
        <begin position="240"/>
        <end position="400"/>
    </location>
</feature>
<dbReference type="InterPro" id="IPR011545">
    <property type="entry name" value="DEAD/DEAH_box_helicase_dom"/>
</dbReference>
<dbReference type="AlphaFoldDB" id="A0A9D8KF81"/>
<dbReference type="InterPro" id="IPR027417">
    <property type="entry name" value="P-loop_NTPase"/>
</dbReference>
<dbReference type="InterPro" id="IPR023554">
    <property type="entry name" value="RNA_helicase_ATP-dep_RhlB"/>
</dbReference>
<keyword evidence="2 9" id="KW-0547">Nucleotide-binding</keyword>
<dbReference type="InterPro" id="IPR000629">
    <property type="entry name" value="RNA-helicase_DEAD-box_CS"/>
</dbReference>
<dbReference type="PROSITE" id="PS51195">
    <property type="entry name" value="Q_MOTIF"/>
    <property type="match status" value="1"/>
</dbReference>
<dbReference type="GO" id="GO:0003723">
    <property type="term" value="F:RNA binding"/>
    <property type="evidence" value="ECO:0007669"/>
    <property type="project" value="UniProtKB-KW"/>
</dbReference>
<dbReference type="PANTHER" id="PTHR47959">
    <property type="entry name" value="ATP-DEPENDENT RNA HELICASE RHLE-RELATED"/>
    <property type="match status" value="1"/>
</dbReference>
<dbReference type="EMBL" id="JAFGIX010000040">
    <property type="protein sequence ID" value="MBN1573133.1"/>
    <property type="molecule type" value="Genomic_DNA"/>
</dbReference>
<evidence type="ECO:0000256" key="3">
    <source>
        <dbReference type="ARBA" id="ARBA00022801"/>
    </source>
</evidence>
<dbReference type="InterPro" id="IPR044742">
    <property type="entry name" value="DEAD/DEAH_RhlB"/>
</dbReference>
<evidence type="ECO:0000256" key="1">
    <source>
        <dbReference type="ARBA" id="ARBA00022490"/>
    </source>
</evidence>
<keyword evidence="1" id="KW-0963">Cytoplasm</keyword>
<evidence type="ECO:0000259" key="11">
    <source>
        <dbReference type="PROSITE" id="PS51192"/>
    </source>
</evidence>
<feature type="domain" description="DEAD-box RNA helicase Q" evidence="13">
    <location>
        <begin position="22"/>
        <end position="50"/>
    </location>
</feature>
<dbReference type="InterPro" id="IPR014001">
    <property type="entry name" value="Helicase_ATP-bd"/>
</dbReference>
<dbReference type="Pfam" id="PF00271">
    <property type="entry name" value="Helicase_C"/>
    <property type="match status" value="1"/>
</dbReference>
<feature type="compositionally biased region" description="Basic and acidic residues" evidence="10">
    <location>
        <begin position="400"/>
        <end position="417"/>
    </location>
</feature>
<organism evidence="14 15">
    <name type="scientific">Candidatus Zymogenus saltonus</name>
    <dbReference type="NCBI Taxonomy" id="2844893"/>
    <lineage>
        <taxon>Bacteria</taxon>
        <taxon>Deltaproteobacteria</taxon>
        <taxon>Candidatus Zymogenia</taxon>
        <taxon>Candidatus Zymogeniales</taxon>
        <taxon>Candidatus Zymogenaceae</taxon>
        <taxon>Candidatus Zymogenus</taxon>
    </lineage>
</organism>
<evidence type="ECO:0000259" key="12">
    <source>
        <dbReference type="PROSITE" id="PS51194"/>
    </source>
</evidence>
<evidence type="ECO:0000313" key="15">
    <source>
        <dbReference type="Proteomes" id="UP000809273"/>
    </source>
</evidence>
<dbReference type="InterPro" id="IPR001650">
    <property type="entry name" value="Helicase_C-like"/>
</dbReference>
<comment type="similarity">
    <text evidence="7 9">Belongs to the DEAD box helicase family.</text>
</comment>
<evidence type="ECO:0000256" key="6">
    <source>
        <dbReference type="ARBA" id="ARBA00022884"/>
    </source>
</evidence>
<dbReference type="PROSITE" id="PS51194">
    <property type="entry name" value="HELICASE_CTER"/>
    <property type="match status" value="1"/>
</dbReference>
<dbReference type="InterPro" id="IPR014014">
    <property type="entry name" value="RNA_helicase_DEAD_Q_motif"/>
</dbReference>
<evidence type="ECO:0000313" key="14">
    <source>
        <dbReference type="EMBL" id="MBN1573133.1"/>
    </source>
</evidence>
<evidence type="ECO:0000256" key="8">
    <source>
        <dbReference type="PROSITE-ProRule" id="PRU00552"/>
    </source>
</evidence>
<evidence type="ECO:0000256" key="7">
    <source>
        <dbReference type="ARBA" id="ARBA00038437"/>
    </source>
</evidence>
<dbReference type="HAMAP" id="MF_00661">
    <property type="entry name" value="DEAD_helicase_RhlB"/>
    <property type="match status" value="1"/>
</dbReference>
<dbReference type="SMART" id="SM00490">
    <property type="entry name" value="HELICc"/>
    <property type="match status" value="1"/>
</dbReference>
<keyword evidence="6" id="KW-0694">RNA-binding</keyword>
<keyword evidence="4 9" id="KW-0347">Helicase</keyword>
<evidence type="ECO:0000256" key="4">
    <source>
        <dbReference type="ARBA" id="ARBA00022806"/>
    </source>
</evidence>
<keyword evidence="5 9" id="KW-0067">ATP-binding</keyword>